<reference evidence="1" key="2">
    <citation type="journal article" date="2015" name="Fish Shellfish Immunol.">
        <title>Early steps in the European eel (Anguilla anguilla)-Vibrio vulnificus interaction in the gills: Role of the RtxA13 toxin.</title>
        <authorList>
            <person name="Callol A."/>
            <person name="Pajuelo D."/>
            <person name="Ebbesson L."/>
            <person name="Teles M."/>
            <person name="MacKenzie S."/>
            <person name="Amaro C."/>
        </authorList>
    </citation>
    <scope>NUCLEOTIDE SEQUENCE</scope>
</reference>
<protein>
    <submittedName>
        <fullName evidence="1">Uncharacterized protein</fullName>
    </submittedName>
</protein>
<name>A0A0E9PC50_ANGAN</name>
<evidence type="ECO:0000313" key="1">
    <source>
        <dbReference type="EMBL" id="JAH01408.1"/>
    </source>
</evidence>
<sequence>MYSPKKKFLPNNLVIKYNNGVRNYTVFYPHYLFSVPLVKLSSSFISACL</sequence>
<organism evidence="1">
    <name type="scientific">Anguilla anguilla</name>
    <name type="common">European freshwater eel</name>
    <name type="synonym">Muraena anguilla</name>
    <dbReference type="NCBI Taxonomy" id="7936"/>
    <lineage>
        <taxon>Eukaryota</taxon>
        <taxon>Metazoa</taxon>
        <taxon>Chordata</taxon>
        <taxon>Craniata</taxon>
        <taxon>Vertebrata</taxon>
        <taxon>Euteleostomi</taxon>
        <taxon>Actinopterygii</taxon>
        <taxon>Neopterygii</taxon>
        <taxon>Teleostei</taxon>
        <taxon>Anguilliformes</taxon>
        <taxon>Anguillidae</taxon>
        <taxon>Anguilla</taxon>
    </lineage>
</organism>
<reference evidence="1" key="1">
    <citation type="submission" date="2014-11" db="EMBL/GenBank/DDBJ databases">
        <authorList>
            <person name="Amaro Gonzalez C."/>
        </authorList>
    </citation>
    <scope>NUCLEOTIDE SEQUENCE</scope>
</reference>
<dbReference type="AlphaFoldDB" id="A0A0E9PC50"/>
<accession>A0A0E9PC50</accession>
<dbReference type="EMBL" id="GBXM01107169">
    <property type="protein sequence ID" value="JAH01408.1"/>
    <property type="molecule type" value="Transcribed_RNA"/>
</dbReference>
<proteinExistence type="predicted"/>